<proteinExistence type="inferred from homology"/>
<dbReference type="NCBIfam" id="NF007697">
    <property type="entry name" value="PRK10378.1"/>
    <property type="match status" value="1"/>
</dbReference>
<dbReference type="Proteomes" id="UP001237448">
    <property type="component" value="Unassembled WGS sequence"/>
</dbReference>
<dbReference type="InterPro" id="IPR050894">
    <property type="entry name" value="EfeM/EfeO_iron_uptake"/>
</dbReference>
<protein>
    <submittedName>
        <fullName evidence="6">Iron uptake system component EfeO</fullName>
    </submittedName>
</protein>
<keyword evidence="7" id="KW-1185">Reference proteome</keyword>
<dbReference type="InterPro" id="IPR053377">
    <property type="entry name" value="Iron_uptake_EfeM/EfeO"/>
</dbReference>
<evidence type="ECO:0000256" key="1">
    <source>
        <dbReference type="ARBA" id="ARBA00004196"/>
    </source>
</evidence>
<dbReference type="PANTHER" id="PTHR39192">
    <property type="entry name" value="IRON UPTAKE SYSTEM COMPONENT EFEO"/>
    <property type="match status" value="1"/>
</dbReference>
<organism evidence="6 7">
    <name type="scientific">Labrys monachus</name>
    <dbReference type="NCBI Taxonomy" id="217067"/>
    <lineage>
        <taxon>Bacteria</taxon>
        <taxon>Pseudomonadati</taxon>
        <taxon>Pseudomonadota</taxon>
        <taxon>Alphaproteobacteria</taxon>
        <taxon>Hyphomicrobiales</taxon>
        <taxon>Xanthobacteraceae</taxon>
        <taxon>Labrys</taxon>
    </lineage>
</organism>
<accession>A0ABU0FC70</accession>
<comment type="similarity">
    <text evidence="2">Belongs to the EfeM/EfeO family.</text>
</comment>
<comment type="caution">
    <text evidence="6">The sequence shown here is derived from an EMBL/GenBank/DDBJ whole genome shotgun (WGS) entry which is preliminary data.</text>
</comment>
<dbReference type="InterPro" id="IPR018976">
    <property type="entry name" value="Imelysin-like"/>
</dbReference>
<evidence type="ECO:0000259" key="5">
    <source>
        <dbReference type="Pfam" id="PF09375"/>
    </source>
</evidence>
<dbReference type="EMBL" id="JAUSVK010000001">
    <property type="protein sequence ID" value="MDQ0392213.1"/>
    <property type="molecule type" value="Genomic_DNA"/>
</dbReference>
<feature type="signal peptide" evidence="4">
    <location>
        <begin position="1"/>
        <end position="23"/>
    </location>
</feature>
<dbReference type="InterPro" id="IPR034981">
    <property type="entry name" value="Imelysin-like_EfeO/Algp7"/>
</dbReference>
<evidence type="ECO:0000256" key="3">
    <source>
        <dbReference type="ARBA" id="ARBA00022729"/>
    </source>
</evidence>
<dbReference type="NCBIfam" id="NF041757">
    <property type="entry name" value="EfeO"/>
    <property type="match status" value="1"/>
</dbReference>
<comment type="subcellular location">
    <subcellularLocation>
        <location evidence="1">Cell envelope</location>
    </subcellularLocation>
</comment>
<sequence length="277" mass="30252">MRNLRWRVLLGAAALCAATAAGAETTAVSPLDLVQPVSDYKIYVSKGVNRLVEDTAKFTAAVKAGNLKKAQELYAPTRFHYEMIEPIAELFSDLDGSIDSRADDHEKKEEDPGFTGFHRIEYGLFEKKSTEGLGEFADKLNADVADLKKRIAGLTVPPDKMVGGAAALIEEVGATKITGEEDRYSHTDLWDFKANVDGARKIVDLLRPLTVKADKDLSKKVDDNFATVEAILAKYKTANGGYENYDKLTPQDRTALQGPVTTLAEDLSKLRGTLGLN</sequence>
<dbReference type="CDD" id="cd14656">
    <property type="entry name" value="Imelysin-like_EfeO"/>
    <property type="match status" value="1"/>
</dbReference>
<dbReference type="PANTHER" id="PTHR39192:SF1">
    <property type="entry name" value="IRON UPTAKE SYSTEM COMPONENT EFEO"/>
    <property type="match status" value="1"/>
</dbReference>
<name>A0ABU0FC70_9HYPH</name>
<dbReference type="InterPro" id="IPR038352">
    <property type="entry name" value="Imelysin_sf"/>
</dbReference>
<evidence type="ECO:0000313" key="7">
    <source>
        <dbReference type="Proteomes" id="UP001237448"/>
    </source>
</evidence>
<gene>
    <name evidence="6" type="ORF">J3R73_002005</name>
</gene>
<dbReference type="Gene3D" id="1.20.1420.20">
    <property type="entry name" value="M75 peptidase, HXXE motif"/>
    <property type="match status" value="1"/>
</dbReference>
<evidence type="ECO:0000256" key="4">
    <source>
        <dbReference type="SAM" id="SignalP"/>
    </source>
</evidence>
<keyword evidence="3 4" id="KW-0732">Signal</keyword>
<reference evidence="6 7" key="1">
    <citation type="submission" date="2023-07" db="EMBL/GenBank/DDBJ databases">
        <title>Genomic Encyclopedia of Type Strains, Phase IV (KMG-IV): sequencing the most valuable type-strain genomes for metagenomic binning, comparative biology and taxonomic classification.</title>
        <authorList>
            <person name="Goeker M."/>
        </authorList>
    </citation>
    <scope>NUCLEOTIDE SEQUENCE [LARGE SCALE GENOMIC DNA]</scope>
    <source>
        <strain evidence="6 7">DSM 5896</strain>
    </source>
</reference>
<dbReference type="Pfam" id="PF09375">
    <property type="entry name" value="Peptidase_M75"/>
    <property type="match status" value="1"/>
</dbReference>
<evidence type="ECO:0000313" key="6">
    <source>
        <dbReference type="EMBL" id="MDQ0392213.1"/>
    </source>
</evidence>
<feature type="domain" description="Imelysin-like" evidence="5">
    <location>
        <begin position="38"/>
        <end position="269"/>
    </location>
</feature>
<evidence type="ECO:0000256" key="2">
    <source>
        <dbReference type="ARBA" id="ARBA00005989"/>
    </source>
</evidence>
<feature type="chain" id="PRO_5047060045" evidence="4">
    <location>
        <begin position="24"/>
        <end position="277"/>
    </location>
</feature>